<keyword evidence="1" id="KW-0472">Membrane</keyword>
<proteinExistence type="predicted"/>
<dbReference type="EMBL" id="JNVU01000039">
    <property type="protein sequence ID" value="KEI43357.1"/>
    <property type="molecule type" value="Genomic_DNA"/>
</dbReference>
<feature type="transmembrane region" description="Helical" evidence="1">
    <location>
        <begin position="78"/>
        <end position="95"/>
    </location>
</feature>
<name>A0A073AW98_9PSEU</name>
<keyword evidence="1" id="KW-0812">Transmembrane</keyword>
<evidence type="ECO:0000313" key="3">
    <source>
        <dbReference type="Proteomes" id="UP000031419"/>
    </source>
</evidence>
<evidence type="ECO:0000256" key="1">
    <source>
        <dbReference type="SAM" id="Phobius"/>
    </source>
</evidence>
<keyword evidence="3" id="KW-1185">Reference proteome</keyword>
<accession>A0A073AW98</accession>
<reference evidence="2 3" key="1">
    <citation type="submission" date="2014-06" db="EMBL/GenBank/DDBJ databases">
        <title>Saccharopolyspora rectivirgula DSM-43113 Genome sequencing.</title>
        <authorList>
            <person name="Barrera C."/>
            <person name="Millon L."/>
            <person name="Rognon B."/>
            <person name="Zaugg C."/>
            <person name="Monod M."/>
        </authorList>
    </citation>
    <scope>NUCLEOTIDE SEQUENCE [LARGE SCALE GENOMIC DNA]</scope>
    <source>
        <strain evidence="2 3">DSM 43113</strain>
    </source>
</reference>
<keyword evidence="1" id="KW-1133">Transmembrane helix</keyword>
<feature type="transmembrane region" description="Helical" evidence="1">
    <location>
        <begin position="12"/>
        <end position="31"/>
    </location>
</feature>
<dbReference type="InterPro" id="IPR046151">
    <property type="entry name" value="DUF6153"/>
</dbReference>
<organism evidence="2 3">
    <name type="scientific">Saccharopolyspora rectivirgula</name>
    <dbReference type="NCBI Taxonomy" id="28042"/>
    <lineage>
        <taxon>Bacteria</taxon>
        <taxon>Bacillati</taxon>
        <taxon>Actinomycetota</taxon>
        <taxon>Actinomycetes</taxon>
        <taxon>Pseudonocardiales</taxon>
        <taxon>Pseudonocardiaceae</taxon>
        <taxon>Saccharopolyspora</taxon>
    </lineage>
</organism>
<comment type="caution">
    <text evidence="2">The sequence shown here is derived from an EMBL/GenBank/DDBJ whole genome shotgun (WGS) entry which is preliminary data.</text>
</comment>
<dbReference type="AlphaFoldDB" id="A0A073AW98"/>
<gene>
    <name evidence="2" type="ORF">GU90_16515</name>
</gene>
<protein>
    <submittedName>
        <fullName evidence="2">Uncharacterized protein</fullName>
    </submittedName>
</protein>
<sequence length="137" mass="14494">MGGMGVRPGFLRWGLLVALLLGVVLMHHIPYQHDRPHAEPPSAVTAELPLPSATSDDGCDCHHASEHSGAPIPSPHDLLHLCLAILIGFAAFFLARVRCRRGTATPGPGSLLAVPGARTRPPVPVARRLAALCVLRC</sequence>
<evidence type="ECO:0000313" key="2">
    <source>
        <dbReference type="EMBL" id="KEI43357.1"/>
    </source>
</evidence>
<dbReference type="Pfam" id="PF19650">
    <property type="entry name" value="DUF6153"/>
    <property type="match status" value="1"/>
</dbReference>
<dbReference type="Proteomes" id="UP000031419">
    <property type="component" value="Unassembled WGS sequence"/>
</dbReference>